<dbReference type="EMBL" id="GGEC01063313">
    <property type="protein sequence ID" value="MBX43797.1"/>
    <property type="molecule type" value="Transcribed_RNA"/>
</dbReference>
<protein>
    <submittedName>
        <fullName evidence="1">Uncharacterized protein</fullName>
    </submittedName>
</protein>
<name>A0A2P2NMR7_RHIMU</name>
<accession>A0A2P2NMR7</accession>
<proteinExistence type="predicted"/>
<reference evidence="1" key="1">
    <citation type="submission" date="2018-02" db="EMBL/GenBank/DDBJ databases">
        <title>Rhizophora mucronata_Transcriptome.</title>
        <authorList>
            <person name="Meera S.P."/>
            <person name="Sreeshan A."/>
            <person name="Augustine A."/>
        </authorList>
    </citation>
    <scope>NUCLEOTIDE SEQUENCE</scope>
    <source>
        <tissue evidence="1">Leaf</tissue>
    </source>
</reference>
<sequence>MSEFLCVSQDCNYTRQSPYLFWLMLKLNV</sequence>
<evidence type="ECO:0000313" key="1">
    <source>
        <dbReference type="EMBL" id="MBX43797.1"/>
    </source>
</evidence>
<organism evidence="1">
    <name type="scientific">Rhizophora mucronata</name>
    <name type="common">Asiatic mangrove</name>
    <dbReference type="NCBI Taxonomy" id="61149"/>
    <lineage>
        <taxon>Eukaryota</taxon>
        <taxon>Viridiplantae</taxon>
        <taxon>Streptophyta</taxon>
        <taxon>Embryophyta</taxon>
        <taxon>Tracheophyta</taxon>
        <taxon>Spermatophyta</taxon>
        <taxon>Magnoliopsida</taxon>
        <taxon>eudicotyledons</taxon>
        <taxon>Gunneridae</taxon>
        <taxon>Pentapetalae</taxon>
        <taxon>rosids</taxon>
        <taxon>fabids</taxon>
        <taxon>Malpighiales</taxon>
        <taxon>Rhizophoraceae</taxon>
        <taxon>Rhizophora</taxon>
    </lineage>
</organism>
<dbReference type="AlphaFoldDB" id="A0A2P2NMR7"/>